<name>A0ABR8XCS8_9BACL</name>
<comment type="caution">
    <text evidence="2">The sequence shown here is derived from an EMBL/GenBank/DDBJ whole genome shotgun (WGS) entry which is preliminary data.</text>
</comment>
<sequence length="47" mass="5559">MKNKIEKSVTTISFIASIIGMFIIGMKTFQFINEHIDETIQFFERLF</sequence>
<keyword evidence="1" id="KW-1133">Transmembrane helix</keyword>
<feature type="transmembrane region" description="Helical" evidence="1">
    <location>
        <begin position="12"/>
        <end position="32"/>
    </location>
</feature>
<keyword evidence="1" id="KW-0812">Transmembrane</keyword>
<keyword evidence="3" id="KW-1185">Reference proteome</keyword>
<accession>A0ABR8XCS8</accession>
<dbReference type="RefSeq" id="WP_191707482.1">
    <property type="nucleotide sequence ID" value="NZ_JACSQA010000013.1"/>
</dbReference>
<reference evidence="2 3" key="1">
    <citation type="submission" date="2020-08" db="EMBL/GenBank/DDBJ databases">
        <title>A Genomic Blueprint of the Chicken Gut Microbiome.</title>
        <authorList>
            <person name="Gilroy R."/>
            <person name="Ravi A."/>
            <person name="Getino M."/>
            <person name="Pursley I."/>
            <person name="Horton D.L."/>
            <person name="Alikhan N.-F."/>
            <person name="Baker D."/>
            <person name="Gharbi K."/>
            <person name="Hall N."/>
            <person name="Watson M."/>
            <person name="Adriaenssens E.M."/>
            <person name="Foster-Nyarko E."/>
            <person name="Jarju S."/>
            <person name="Secka A."/>
            <person name="Antonio M."/>
            <person name="Oren A."/>
            <person name="Chaudhuri R."/>
            <person name="La Ragione R.M."/>
            <person name="Hildebrand F."/>
            <person name="Pallen M.J."/>
        </authorList>
    </citation>
    <scope>NUCLEOTIDE SEQUENCE [LARGE SCALE GENOMIC DNA]</scope>
    <source>
        <strain evidence="2 3">Re31</strain>
    </source>
</reference>
<organism evidence="2 3">
    <name type="scientific">Ureibacillus galli</name>
    <dbReference type="NCBI Taxonomy" id="2762222"/>
    <lineage>
        <taxon>Bacteria</taxon>
        <taxon>Bacillati</taxon>
        <taxon>Bacillota</taxon>
        <taxon>Bacilli</taxon>
        <taxon>Bacillales</taxon>
        <taxon>Caryophanaceae</taxon>
        <taxon>Ureibacillus</taxon>
    </lineage>
</organism>
<gene>
    <name evidence="2" type="ORF">H9636_10100</name>
</gene>
<protein>
    <submittedName>
        <fullName evidence="2">Uncharacterized protein</fullName>
    </submittedName>
</protein>
<keyword evidence="1" id="KW-0472">Membrane</keyword>
<dbReference type="Proteomes" id="UP000640930">
    <property type="component" value="Unassembled WGS sequence"/>
</dbReference>
<evidence type="ECO:0000256" key="1">
    <source>
        <dbReference type="SAM" id="Phobius"/>
    </source>
</evidence>
<dbReference type="EMBL" id="JACSQA010000013">
    <property type="protein sequence ID" value="MBD8027006.1"/>
    <property type="molecule type" value="Genomic_DNA"/>
</dbReference>
<evidence type="ECO:0000313" key="3">
    <source>
        <dbReference type="Proteomes" id="UP000640930"/>
    </source>
</evidence>
<proteinExistence type="predicted"/>
<evidence type="ECO:0000313" key="2">
    <source>
        <dbReference type="EMBL" id="MBD8027006.1"/>
    </source>
</evidence>